<keyword evidence="1" id="KW-1133">Transmembrane helix</keyword>
<feature type="transmembrane region" description="Helical" evidence="1">
    <location>
        <begin position="73"/>
        <end position="90"/>
    </location>
</feature>
<evidence type="ECO:0000313" key="3">
    <source>
        <dbReference type="Proteomes" id="UP000540919"/>
    </source>
</evidence>
<protein>
    <recommendedName>
        <fullName evidence="4">Stage II sporulation protein M</fullName>
    </recommendedName>
</protein>
<dbReference type="RefSeq" id="WP_176269590.1">
    <property type="nucleotide sequence ID" value="NZ_JABVBA010000003.1"/>
</dbReference>
<feature type="transmembrane region" description="Helical" evidence="1">
    <location>
        <begin position="96"/>
        <end position="116"/>
    </location>
</feature>
<name>A0ABX2N968_9FIRM</name>
<dbReference type="Proteomes" id="UP000540919">
    <property type="component" value="Unassembled WGS sequence"/>
</dbReference>
<comment type="caution">
    <text evidence="2">The sequence shown here is derived from an EMBL/GenBank/DDBJ whole genome shotgun (WGS) entry which is preliminary data.</text>
</comment>
<gene>
    <name evidence="2" type="ORF">HV819_04170</name>
</gene>
<keyword evidence="1" id="KW-0472">Membrane</keyword>
<dbReference type="EMBL" id="JABVBA010000003">
    <property type="protein sequence ID" value="NVF11188.1"/>
    <property type="molecule type" value="Genomic_DNA"/>
</dbReference>
<proteinExistence type="predicted"/>
<feature type="transmembrane region" description="Helical" evidence="1">
    <location>
        <begin position="45"/>
        <end position="66"/>
    </location>
</feature>
<accession>A0ABX2N968</accession>
<keyword evidence="3" id="KW-1185">Reference proteome</keyword>
<organism evidence="2 3">
    <name type="scientific">Anaerococcus faecalis</name>
    <dbReference type="NCBI Taxonomy" id="2742993"/>
    <lineage>
        <taxon>Bacteria</taxon>
        <taxon>Bacillati</taxon>
        <taxon>Bacillota</taxon>
        <taxon>Tissierellia</taxon>
        <taxon>Tissierellales</taxon>
        <taxon>Peptoniphilaceae</taxon>
        <taxon>Anaerococcus</taxon>
    </lineage>
</organism>
<sequence>MKKTRTIKKIFIKYSLIYVGSVIFTFFISSLYVEKNIIQTMENYNILYSLLSIILKNTFSFLFLIYGSMNNKYIIYSWLVGNGIILGSLISKFAHFSYMILILPHGIFEMFSYIYLCTIISSWKNNNGNKISVFFKKIKRNSSIYIYC</sequence>
<feature type="transmembrane region" description="Helical" evidence="1">
    <location>
        <begin position="12"/>
        <end position="33"/>
    </location>
</feature>
<evidence type="ECO:0000313" key="2">
    <source>
        <dbReference type="EMBL" id="NVF11188.1"/>
    </source>
</evidence>
<evidence type="ECO:0000256" key="1">
    <source>
        <dbReference type="SAM" id="Phobius"/>
    </source>
</evidence>
<evidence type="ECO:0008006" key="4">
    <source>
        <dbReference type="Google" id="ProtNLM"/>
    </source>
</evidence>
<reference evidence="2 3" key="1">
    <citation type="submission" date="2020-06" db="EMBL/GenBank/DDBJ databases">
        <title>Anaerococcus sp. nov., isolated form swine feces.</title>
        <authorList>
            <person name="Yu S."/>
        </authorList>
    </citation>
    <scope>NUCLEOTIDE SEQUENCE [LARGE SCALE GENOMIC DNA]</scope>
    <source>
        <strain evidence="2 3">AGMB00486</strain>
    </source>
</reference>
<keyword evidence="1" id="KW-0812">Transmembrane</keyword>